<evidence type="ECO:0000313" key="2">
    <source>
        <dbReference type="EMBL" id="KGO81480.1"/>
    </source>
</evidence>
<keyword evidence="1" id="KW-0472">Membrane</keyword>
<dbReference type="eggNOG" id="ENOG502ZYKY">
    <property type="taxonomic scope" value="Bacteria"/>
</dbReference>
<dbReference type="STRING" id="1406840.Q763_07475"/>
<name>A0A0A2LZC2_9FLAO</name>
<proteinExistence type="predicted"/>
<reference evidence="2 3" key="1">
    <citation type="submission" date="2013-09" db="EMBL/GenBank/DDBJ databases">
        <authorList>
            <person name="Zeng Z."/>
            <person name="Chen C."/>
        </authorList>
    </citation>
    <scope>NUCLEOTIDE SEQUENCE [LARGE SCALE GENOMIC DNA]</scope>
    <source>
        <strain evidence="2 3">F44-8</strain>
    </source>
</reference>
<accession>A0A0A2LZC2</accession>
<keyword evidence="1" id="KW-0812">Transmembrane</keyword>
<keyword evidence="1" id="KW-1133">Transmembrane helix</keyword>
<feature type="transmembrane region" description="Helical" evidence="1">
    <location>
        <begin position="110"/>
        <end position="132"/>
    </location>
</feature>
<feature type="transmembrane region" description="Helical" evidence="1">
    <location>
        <begin position="41"/>
        <end position="62"/>
    </location>
</feature>
<sequence>MKPCLSCSNMLAEEASYCYVCNTNQTEGFEHFEIKPQSSDLLLKILCVLTIIGAAFTVITSFSNLITAPRLPQSIDLGYPLVPVIIVNGTLAAGKIFGAVFMLQKKLKGLYIYTAAAVISVLLSIYTGISIFKNFDFIVMLISVGFGLSFGLLFVVLYWLPINRKLLS</sequence>
<comment type="caution">
    <text evidence="2">The sequence shown here is derived from an EMBL/GenBank/DDBJ whole genome shotgun (WGS) entry which is preliminary data.</text>
</comment>
<dbReference type="EMBL" id="JRLV01000007">
    <property type="protein sequence ID" value="KGO81480.1"/>
    <property type="molecule type" value="Genomic_DNA"/>
</dbReference>
<feature type="transmembrane region" description="Helical" evidence="1">
    <location>
        <begin position="138"/>
        <end position="160"/>
    </location>
</feature>
<evidence type="ECO:0000256" key="1">
    <source>
        <dbReference type="SAM" id="Phobius"/>
    </source>
</evidence>
<dbReference type="AlphaFoldDB" id="A0A0A2LZC2"/>
<dbReference type="Proteomes" id="UP000030129">
    <property type="component" value="Unassembled WGS sequence"/>
</dbReference>
<keyword evidence="3" id="KW-1185">Reference proteome</keyword>
<evidence type="ECO:0000313" key="3">
    <source>
        <dbReference type="Proteomes" id="UP000030129"/>
    </source>
</evidence>
<gene>
    <name evidence="2" type="ORF">Q763_07475</name>
</gene>
<protein>
    <submittedName>
        <fullName evidence="2">Uncharacterized protein</fullName>
    </submittedName>
</protein>
<feature type="transmembrane region" description="Helical" evidence="1">
    <location>
        <begin position="82"/>
        <end position="103"/>
    </location>
</feature>
<organism evidence="2 3">
    <name type="scientific">Flavobacterium beibuense F44-8</name>
    <dbReference type="NCBI Taxonomy" id="1406840"/>
    <lineage>
        <taxon>Bacteria</taxon>
        <taxon>Pseudomonadati</taxon>
        <taxon>Bacteroidota</taxon>
        <taxon>Flavobacteriia</taxon>
        <taxon>Flavobacteriales</taxon>
        <taxon>Flavobacteriaceae</taxon>
        <taxon>Flavobacterium</taxon>
    </lineage>
</organism>